<reference evidence="2" key="1">
    <citation type="journal article" date="2019" name="Int. J. Syst. Evol. Microbiol.">
        <title>The Global Catalogue of Microorganisms (GCM) 10K type strain sequencing project: providing services to taxonomists for standard genome sequencing and annotation.</title>
        <authorList>
            <consortium name="The Broad Institute Genomics Platform"/>
            <consortium name="The Broad Institute Genome Sequencing Center for Infectious Disease"/>
            <person name="Wu L."/>
            <person name="Ma J."/>
        </authorList>
    </citation>
    <scope>NUCLEOTIDE SEQUENCE [LARGE SCALE GENOMIC DNA]</scope>
    <source>
        <strain evidence="2">JCM 17712</strain>
    </source>
</reference>
<proteinExistence type="predicted"/>
<dbReference type="EMBL" id="BAABIZ010000004">
    <property type="protein sequence ID" value="GAA5106243.1"/>
    <property type="molecule type" value="Genomic_DNA"/>
</dbReference>
<organism evidence="1 2">
    <name type="scientific">Bartonella jaculi</name>
    <dbReference type="NCBI Taxonomy" id="686226"/>
    <lineage>
        <taxon>Bacteria</taxon>
        <taxon>Pseudomonadati</taxon>
        <taxon>Pseudomonadota</taxon>
        <taxon>Alphaproteobacteria</taxon>
        <taxon>Hyphomicrobiales</taxon>
        <taxon>Bartonellaceae</taxon>
        <taxon>Bartonella</taxon>
    </lineage>
</organism>
<gene>
    <name evidence="1" type="ORF">GCM10023261_06460</name>
</gene>
<comment type="caution">
    <text evidence="1">The sequence shown here is derived from an EMBL/GenBank/DDBJ whole genome shotgun (WGS) entry which is preliminary data.</text>
</comment>
<evidence type="ECO:0000313" key="1">
    <source>
        <dbReference type="EMBL" id="GAA5106243.1"/>
    </source>
</evidence>
<sequence>MGTSGTVTTLAGMHLNLERYDRKQIDGVWMKDADVTLMIKRLLSWDIKNV</sequence>
<keyword evidence="2" id="KW-1185">Reference proteome</keyword>
<accession>A0ABP9N0Y0</accession>
<protein>
    <submittedName>
        <fullName evidence="1">Uncharacterized protein</fullName>
    </submittedName>
</protein>
<dbReference type="Gene3D" id="3.30.420.150">
    <property type="entry name" value="Exopolyphosphatase. Domain 2"/>
    <property type="match status" value="1"/>
</dbReference>
<dbReference type="InterPro" id="IPR043129">
    <property type="entry name" value="ATPase_NBD"/>
</dbReference>
<dbReference type="Proteomes" id="UP001500864">
    <property type="component" value="Unassembled WGS sequence"/>
</dbReference>
<name>A0ABP9N0Y0_9HYPH</name>
<evidence type="ECO:0000313" key="2">
    <source>
        <dbReference type="Proteomes" id="UP001500864"/>
    </source>
</evidence>
<dbReference type="SUPFAM" id="SSF53067">
    <property type="entry name" value="Actin-like ATPase domain"/>
    <property type="match status" value="1"/>
</dbReference>